<dbReference type="OrthoDB" id="2832284at2759"/>
<accession>A0A2J6SWL5</accession>
<dbReference type="Gene3D" id="3.20.20.140">
    <property type="entry name" value="Metal-dependent hydrolases"/>
    <property type="match status" value="1"/>
</dbReference>
<dbReference type="InParanoid" id="A0A2J6SWL5"/>
<dbReference type="EMBL" id="KZ613856">
    <property type="protein sequence ID" value="PMD55053.1"/>
    <property type="molecule type" value="Genomic_DNA"/>
</dbReference>
<proteinExistence type="predicted"/>
<evidence type="ECO:0000313" key="2">
    <source>
        <dbReference type="Proteomes" id="UP000235371"/>
    </source>
</evidence>
<keyword evidence="2" id="KW-1185">Reference proteome</keyword>
<dbReference type="RefSeq" id="XP_024731957.1">
    <property type="nucleotide sequence ID" value="XM_024887247.1"/>
</dbReference>
<dbReference type="GeneID" id="36595323"/>
<dbReference type="STRING" id="1095630.A0A2J6SWL5"/>
<organism evidence="1 2">
    <name type="scientific">Hyaloscypha bicolor E</name>
    <dbReference type="NCBI Taxonomy" id="1095630"/>
    <lineage>
        <taxon>Eukaryota</taxon>
        <taxon>Fungi</taxon>
        <taxon>Dikarya</taxon>
        <taxon>Ascomycota</taxon>
        <taxon>Pezizomycotina</taxon>
        <taxon>Leotiomycetes</taxon>
        <taxon>Helotiales</taxon>
        <taxon>Hyaloscyphaceae</taxon>
        <taxon>Hyaloscypha</taxon>
        <taxon>Hyaloscypha bicolor</taxon>
    </lineage>
</organism>
<reference evidence="1 2" key="1">
    <citation type="submission" date="2016-04" db="EMBL/GenBank/DDBJ databases">
        <title>A degradative enzymes factory behind the ericoid mycorrhizal symbiosis.</title>
        <authorList>
            <consortium name="DOE Joint Genome Institute"/>
            <person name="Martino E."/>
            <person name="Morin E."/>
            <person name="Grelet G."/>
            <person name="Kuo A."/>
            <person name="Kohler A."/>
            <person name="Daghino S."/>
            <person name="Barry K."/>
            <person name="Choi C."/>
            <person name="Cichocki N."/>
            <person name="Clum A."/>
            <person name="Copeland A."/>
            <person name="Hainaut M."/>
            <person name="Haridas S."/>
            <person name="Labutti K."/>
            <person name="Lindquist E."/>
            <person name="Lipzen A."/>
            <person name="Khouja H.-R."/>
            <person name="Murat C."/>
            <person name="Ohm R."/>
            <person name="Olson A."/>
            <person name="Spatafora J."/>
            <person name="Veneault-Fourrey C."/>
            <person name="Henrissat B."/>
            <person name="Grigoriev I."/>
            <person name="Martin F."/>
            <person name="Perotto S."/>
        </authorList>
    </citation>
    <scope>NUCLEOTIDE SEQUENCE [LARGE SCALE GENOMIC DNA]</scope>
    <source>
        <strain evidence="1 2">E</strain>
    </source>
</reference>
<protein>
    <submittedName>
        <fullName evidence="1">Uncharacterized protein</fullName>
    </submittedName>
</protein>
<name>A0A2J6SWL5_9HELO</name>
<gene>
    <name evidence="1" type="ORF">K444DRAFT_666957</name>
</gene>
<dbReference type="AlphaFoldDB" id="A0A2J6SWL5"/>
<evidence type="ECO:0000313" key="1">
    <source>
        <dbReference type="EMBL" id="PMD55053.1"/>
    </source>
</evidence>
<dbReference type="InterPro" id="IPR032466">
    <property type="entry name" value="Metal_Hydrolase"/>
</dbReference>
<dbReference type="Proteomes" id="UP000235371">
    <property type="component" value="Unassembled WGS sequence"/>
</dbReference>
<sequence length="132" mass="14375">MRAHFSPPSTPAEREEKWHSMREAHFLAPSPYVWKAEETLSYMDRQGIAMKFLSNVPVTLPALQPSNDYGAGTMTGYPAWFGLLAASPTDDAKKAIGEVERMSGVTDGRAVTSYFNGVYLGDEMLGGLDGLG</sequence>
<dbReference type="SUPFAM" id="SSF51556">
    <property type="entry name" value="Metallo-dependent hydrolases"/>
    <property type="match status" value="1"/>
</dbReference>